<sequence length="275" mass="30650">MTTSELYPYDPNQKVALAAAALFGLSAFIHLIMMIMKKTWFYTAMTIGSFMMTAGYAARYLSIKSPDSIPLYAMQSLLILLPPSLYAATIYMIYGRIVLFVNAPDASIIRPTRVTKIFVVGDVISFMIQLGGGGMEAQASSADLGQKVMLVGLVIQLIFFGFFLIIAITFDRRMSSSPLRYTIPKYGKHTWRSLLLLLLGAAFVIIGRCVYRVIEFSNGRDGYLMTNEWCMYVGDAAPMFLVQAAFHFIHAGDVFPRGGVGKMEDERYINLENQA</sequence>
<keyword evidence="7" id="KW-1185">Reference proteome</keyword>
<dbReference type="InterPro" id="IPR007568">
    <property type="entry name" value="RTA1"/>
</dbReference>
<accession>A0A1L7WVX7</accession>
<feature type="transmembrane region" description="Helical" evidence="5">
    <location>
        <begin position="40"/>
        <end position="61"/>
    </location>
</feature>
<organism evidence="6 7">
    <name type="scientific">Phialocephala subalpina</name>
    <dbReference type="NCBI Taxonomy" id="576137"/>
    <lineage>
        <taxon>Eukaryota</taxon>
        <taxon>Fungi</taxon>
        <taxon>Dikarya</taxon>
        <taxon>Ascomycota</taxon>
        <taxon>Pezizomycotina</taxon>
        <taxon>Leotiomycetes</taxon>
        <taxon>Helotiales</taxon>
        <taxon>Mollisiaceae</taxon>
        <taxon>Phialocephala</taxon>
        <taxon>Phialocephala fortinii species complex</taxon>
    </lineage>
</organism>
<keyword evidence="4 5" id="KW-0472">Membrane</keyword>
<dbReference type="EMBL" id="FJOG01000009">
    <property type="protein sequence ID" value="CZR56904.1"/>
    <property type="molecule type" value="Genomic_DNA"/>
</dbReference>
<evidence type="ECO:0000256" key="2">
    <source>
        <dbReference type="ARBA" id="ARBA00022692"/>
    </source>
</evidence>
<dbReference type="OrthoDB" id="3358017at2759"/>
<evidence type="ECO:0000256" key="5">
    <source>
        <dbReference type="SAM" id="Phobius"/>
    </source>
</evidence>
<dbReference type="AlphaFoldDB" id="A0A1L7WVX7"/>
<evidence type="ECO:0000256" key="1">
    <source>
        <dbReference type="ARBA" id="ARBA00004141"/>
    </source>
</evidence>
<protein>
    <submittedName>
        <fullName evidence="6">Related to protein RTM1</fullName>
    </submittedName>
</protein>
<comment type="subcellular location">
    <subcellularLocation>
        <location evidence="1">Membrane</location>
        <topology evidence="1">Multi-pass membrane protein</topology>
    </subcellularLocation>
</comment>
<dbReference type="Pfam" id="PF04479">
    <property type="entry name" value="RTA1"/>
    <property type="match status" value="1"/>
</dbReference>
<dbReference type="STRING" id="576137.A0A1L7WVX7"/>
<dbReference type="Proteomes" id="UP000184330">
    <property type="component" value="Unassembled WGS sequence"/>
</dbReference>
<evidence type="ECO:0000256" key="4">
    <source>
        <dbReference type="ARBA" id="ARBA00023136"/>
    </source>
</evidence>
<feature type="transmembrane region" description="Helical" evidence="5">
    <location>
        <begin position="15"/>
        <end position="33"/>
    </location>
</feature>
<name>A0A1L7WVX7_9HELO</name>
<keyword evidence="2 5" id="KW-0812">Transmembrane</keyword>
<dbReference type="GO" id="GO:0016020">
    <property type="term" value="C:membrane"/>
    <property type="evidence" value="ECO:0007669"/>
    <property type="project" value="UniProtKB-SubCell"/>
</dbReference>
<evidence type="ECO:0000256" key="3">
    <source>
        <dbReference type="ARBA" id="ARBA00022989"/>
    </source>
</evidence>
<keyword evidence="3 5" id="KW-1133">Transmembrane helix</keyword>
<dbReference type="PANTHER" id="PTHR31465:SF33">
    <property type="entry name" value="DOMAIN PROTEIN, PUTATIVE (AFU_ORTHOLOGUE AFUA_5G01310)-RELATED"/>
    <property type="match status" value="1"/>
</dbReference>
<feature type="transmembrane region" description="Helical" evidence="5">
    <location>
        <begin position="150"/>
        <end position="170"/>
    </location>
</feature>
<feature type="transmembrane region" description="Helical" evidence="5">
    <location>
        <begin position="191"/>
        <end position="214"/>
    </location>
</feature>
<proteinExistence type="predicted"/>
<evidence type="ECO:0000313" key="7">
    <source>
        <dbReference type="Proteomes" id="UP000184330"/>
    </source>
</evidence>
<feature type="transmembrane region" description="Helical" evidence="5">
    <location>
        <begin position="73"/>
        <end position="94"/>
    </location>
</feature>
<gene>
    <name evidence="6" type="ORF">PAC_06793</name>
</gene>
<dbReference type="PANTHER" id="PTHR31465">
    <property type="entry name" value="PROTEIN RTA1-RELATED"/>
    <property type="match status" value="1"/>
</dbReference>
<evidence type="ECO:0000313" key="6">
    <source>
        <dbReference type="EMBL" id="CZR56904.1"/>
    </source>
</evidence>
<reference evidence="6 7" key="1">
    <citation type="submission" date="2016-03" db="EMBL/GenBank/DDBJ databases">
        <authorList>
            <person name="Ploux O."/>
        </authorList>
    </citation>
    <scope>NUCLEOTIDE SEQUENCE [LARGE SCALE GENOMIC DNA]</scope>
    <source>
        <strain evidence="6 7">UAMH 11012</strain>
    </source>
</reference>